<name>A0A5J4W296_9EUKA</name>
<dbReference type="EMBL" id="SNRW01003713">
    <property type="protein sequence ID" value="KAA6389104.1"/>
    <property type="molecule type" value="Genomic_DNA"/>
</dbReference>
<evidence type="ECO:0000313" key="1">
    <source>
        <dbReference type="EMBL" id="KAA6389104.1"/>
    </source>
</evidence>
<proteinExistence type="predicted"/>
<accession>A0A5J4W296</accession>
<evidence type="ECO:0000313" key="2">
    <source>
        <dbReference type="Proteomes" id="UP000324800"/>
    </source>
</evidence>
<organism evidence="1 2">
    <name type="scientific">Streblomastix strix</name>
    <dbReference type="NCBI Taxonomy" id="222440"/>
    <lineage>
        <taxon>Eukaryota</taxon>
        <taxon>Metamonada</taxon>
        <taxon>Preaxostyla</taxon>
        <taxon>Oxymonadida</taxon>
        <taxon>Streblomastigidae</taxon>
        <taxon>Streblomastix</taxon>
    </lineage>
</organism>
<reference evidence="1 2" key="1">
    <citation type="submission" date="2019-03" db="EMBL/GenBank/DDBJ databases">
        <title>Single cell metagenomics reveals metabolic interactions within the superorganism composed of flagellate Streblomastix strix and complex community of Bacteroidetes bacteria on its surface.</title>
        <authorList>
            <person name="Treitli S.C."/>
            <person name="Kolisko M."/>
            <person name="Husnik F."/>
            <person name="Keeling P."/>
            <person name="Hampl V."/>
        </authorList>
    </citation>
    <scope>NUCLEOTIDE SEQUENCE [LARGE SCALE GENOMIC DNA]</scope>
    <source>
        <strain evidence="1">ST1C</strain>
    </source>
</reference>
<protein>
    <submittedName>
        <fullName evidence="1">Uncharacterized protein</fullName>
    </submittedName>
</protein>
<sequence>MKNPDTKTVTFEQVDGILRKVKLNKNQERAIGIGPVITDGIYLFEIIYEKIREGYTQVFLMRFLMLIPLGHISHPAQLVFISFIALPSLRWPLCTHSSFKGGQRSYEGWERSARLITGGVPQPYIALWIMSPTLHKSELTSLLNIYNIQRMNDV</sequence>
<dbReference type="Proteomes" id="UP000324800">
    <property type="component" value="Unassembled WGS sequence"/>
</dbReference>
<dbReference type="AlphaFoldDB" id="A0A5J4W296"/>
<gene>
    <name evidence="1" type="ORF">EZS28_015368</name>
</gene>
<comment type="caution">
    <text evidence="1">The sequence shown here is derived from an EMBL/GenBank/DDBJ whole genome shotgun (WGS) entry which is preliminary data.</text>
</comment>